<protein>
    <submittedName>
        <fullName evidence="1">Nucleotidyltransferase family protein</fullName>
    </submittedName>
</protein>
<dbReference type="RefSeq" id="WP_345932897.1">
    <property type="nucleotide sequence ID" value="NZ_JBBKTV010000004.1"/>
</dbReference>
<accession>A0ABU9YLU4</accession>
<dbReference type="PANTHER" id="PTHR39166:SF1">
    <property type="entry name" value="BLL1166 PROTEIN"/>
    <property type="match status" value="1"/>
</dbReference>
<dbReference type="PANTHER" id="PTHR39166">
    <property type="entry name" value="BLL1166 PROTEIN"/>
    <property type="match status" value="1"/>
</dbReference>
<comment type="caution">
    <text evidence="1">The sequence shown here is derived from an EMBL/GenBank/DDBJ whole genome shotgun (WGS) entry which is preliminary data.</text>
</comment>
<dbReference type="InterPro" id="IPR009267">
    <property type="entry name" value="NTP_transf_6"/>
</dbReference>
<organism evidence="1 2">
    <name type="scientific">Tistrella arctica</name>
    <dbReference type="NCBI Taxonomy" id="3133430"/>
    <lineage>
        <taxon>Bacteria</taxon>
        <taxon>Pseudomonadati</taxon>
        <taxon>Pseudomonadota</taxon>
        <taxon>Alphaproteobacteria</taxon>
        <taxon>Geminicoccales</taxon>
        <taxon>Geminicoccaceae</taxon>
        <taxon>Tistrella</taxon>
    </lineage>
</organism>
<name>A0ABU9YLU4_9PROT</name>
<evidence type="ECO:0000313" key="1">
    <source>
        <dbReference type="EMBL" id="MEN2989779.1"/>
    </source>
</evidence>
<sequence length="189" mass="20986">MTGPDDRADRLAALVAASPAHRDLLARVAALGLRDGWIAAGFVRDVVWNHLHDLPPALPRGDVDVVWHDPSMVDPAIDAALEDRLRAGRSDIDWSVKNQARMHLRNRSAPYLSTADAMSRWPETATAVAVRLTTGGDVEVLAPLGLDDLFAMIVRPTPHFRSTGQVPVMLDRVRDKGWLRRWPRLRLMA</sequence>
<dbReference type="Pfam" id="PF06042">
    <property type="entry name" value="NTP_transf_6"/>
    <property type="match status" value="1"/>
</dbReference>
<proteinExistence type="predicted"/>
<reference evidence="1 2" key="1">
    <citation type="submission" date="2024-03" db="EMBL/GenBank/DDBJ databases">
        <title>High-quality draft genome sequencing of Tistrella sp. BH-R2-4.</title>
        <authorList>
            <person name="Dong C."/>
        </authorList>
    </citation>
    <scope>NUCLEOTIDE SEQUENCE [LARGE SCALE GENOMIC DNA]</scope>
    <source>
        <strain evidence="1 2">BH-R2-4</strain>
    </source>
</reference>
<evidence type="ECO:0000313" key="2">
    <source>
        <dbReference type="Proteomes" id="UP001413721"/>
    </source>
</evidence>
<gene>
    <name evidence="1" type="ORF">WG926_15790</name>
</gene>
<keyword evidence="2" id="KW-1185">Reference proteome</keyword>
<dbReference type="EMBL" id="JBBKTW010000005">
    <property type="protein sequence ID" value="MEN2989779.1"/>
    <property type="molecule type" value="Genomic_DNA"/>
</dbReference>
<dbReference type="Proteomes" id="UP001413721">
    <property type="component" value="Unassembled WGS sequence"/>
</dbReference>